<dbReference type="Proteomes" id="UP001629059">
    <property type="component" value="Unassembled WGS sequence"/>
</dbReference>
<dbReference type="InterPro" id="IPR053180">
    <property type="entry name" value="Ca-binding_acidic-repeat"/>
</dbReference>
<name>A0ABW8YDL0_9FLAO</name>
<dbReference type="InterPro" id="IPR044023">
    <property type="entry name" value="Ig_7"/>
</dbReference>
<keyword evidence="3" id="KW-0732">Signal</keyword>
<comment type="subcellular location">
    <subcellularLocation>
        <location evidence="1">Secreted</location>
    </subcellularLocation>
</comment>
<dbReference type="RefSeq" id="WP_408075052.1">
    <property type="nucleotide sequence ID" value="NZ_JBELQB010000007.1"/>
</dbReference>
<evidence type="ECO:0000259" key="6">
    <source>
        <dbReference type="Pfam" id="PF01345"/>
    </source>
</evidence>
<dbReference type="Pfam" id="PF18884">
    <property type="entry name" value="TSP3_bac"/>
    <property type="match status" value="7"/>
</dbReference>
<feature type="domain" description="Ig-like" evidence="7">
    <location>
        <begin position="1423"/>
        <end position="1499"/>
    </location>
</feature>
<dbReference type="InterPro" id="IPR059100">
    <property type="entry name" value="TSP3_bac"/>
</dbReference>
<feature type="compositionally biased region" description="Polar residues" evidence="5">
    <location>
        <begin position="407"/>
        <end position="424"/>
    </location>
</feature>
<evidence type="ECO:0000256" key="2">
    <source>
        <dbReference type="ARBA" id="ARBA00022525"/>
    </source>
</evidence>
<dbReference type="InterPro" id="IPR026341">
    <property type="entry name" value="T9SS_type_B"/>
</dbReference>
<feature type="compositionally biased region" description="Acidic residues" evidence="5">
    <location>
        <begin position="234"/>
        <end position="244"/>
    </location>
</feature>
<sequence length="2431" mass="253049">MRSFLLKILLLGGILFSTQYLHSQQIDLTLKYVSATNMYEVYARPDFTQANFFLAGGSQITVVVPAAVSDGALSVTTIDGGPWSDNSQVYAPGADSASDYHGVATNGSTVDLVANNELLLFRFTLAMGCVNDVRLYNNSLDPGPSDTGMNGADFGNYIGNVFDLQDYYGVNYNNSGTSCGIVDNDGDGVAEGTDPDDNNPCVPNANFATCDQDGDGLNNSEEALIGTDPTLPDTDGDGINDGDEVTGGSNPLDPCSPVPTGGCPTDADGDGSPFGTDPDDTNPCVPDMSAGACDQDGDNLNNTQETVYGTDPTLPDTDGDGINDGSEVTNGTDPLDPCSPNLNSPLCDRDGDGLTNADEALLGTNPTLADTDGDGITDGDEVTDGTDPLNPCDPNSAAGPCDRDSDGLTNSQEASIGTSPTNPDSDGDGINDGDEVTGGSNPLNPCDPNPTSPACTVDPSIDFTVRFDPSTCTYEVYAMPNFSASDFFVAAGSQIAVVLPASVDDEVLVITSVNGGVWLDASQVYAPAADSANDYHAIATDGSAFDFVAGNELLLFTFVLPNSTCCADGTRLFNNDTDPQSTDPGMASGDFNNYFADVFILDDYYNDNYDNTGTICDPCLINPVATPTTNNTTQDFCVVDVPTLADIQVNEVNIRWYDAATGGVLLADTTPLVDGGIYYAAQFETVNNCESANRLEITVNVNDAPTPTTTSATQDFCVVDAPTVADIQVNETGVIWYDAATAGTAFVNTDLLVDGSVYYAALVDAVTGCESSVRLAVTVNVNDAPTPTTTNATQDFCLIDSPTVADIQVNETGVIWYDAAAGGAVVANGMPLVDGMIYYGVLTDAVSGCESSTRLAVTVNVNDAPTPTTTNATQNFCQADMPTVADIQVNETGVIWYNAANGGAVIANTTTLTSGIYYASLTDAVSGCESSVRLAVTVNVNDAATPTTINATQDFCQADMSTIADVQVNETGVTWYDAATGGNMLAATTALTDGSIYYASLTDAVSGCESSVRLAVTVNVNDAPTPTTTNATQDFCQADMPTVADIQVNETGVVWYDAPTGGNVIANTEALTSGMYYASLTDAVSGCESSVRLAVTVNVNDAPTPTTTNATQDFCQADMPTVADIQVNETGVVWYDAATGGSVVANTTALTDGMVYYASLTDAVSGCESSVRLAVTVNVNDAPTPTTTNTTQDFCQVDMPTVADIQVNETGVTWYDAATGGNMLAATTALTDGSVYYASLTDAVSGCESSVRLAITVNVNDAPTPTTTNATQDFCQVDMSTVADIQVNETGVTWYDAATGGNMLTATTALTDGMVYYASLTDAVSGCESSVRLAVTVNVNDAPTPTTTNATQDFCQVDMPTVADIQVNETGVVWYDAAIGGNVIANTEALASGMYYASLTDAVSGCESSVRLAVIVNVNDAATPTTTSATQDFCQVDMPTVADIQVNETGVIWYDAATGGNMLAATTALADGSVYYASLTDVVSGCESSVRLAVTVNVNDGPTPTTTNATQDFCQVDMPTVADIQVNETGVVWYDAATGGNVIANTEALASGMYYASLTDAVSGCESSVRLAVTVNVNDAATPTTNNINQNFCVVDTPTVADIQVNETGVVWYDSPTGGTVVANTASLIDGMVYYASLTDPVSGCESSVRLAVTVNVTDAPTPTTTNTTQDFCTVDMPTVADIQVNETGVTWYDAATGGSLLPDTTELTDGMTYYASLTDANGCESSVRLAVTVNVNDGMTPTATETDQTFCSVDNPTIDDIQVNQTGITFYNTATGGTAIAAGTELVDGMTYYASMIDPVSGCASAVRLAITVTLSNGTTPTTNSDAQTFCAVDMPTVADIQVNETGVVWYTAATGGTQILDTAALVSGMTYYASITDTSGCESSVRLAVTVTVDGGATPTTDDVTQNFCAVDMPTVADIQVNETGVTWYDAATGGNVVDPATALVSGVTYYASVQSIAGCESLIRLAVTVTVDPGVKPTTTDTTQDFCGVDMPTIADIQVSPAGTIFYTSMTGGDPLDPSTALVDGMTYYAAYVNESGCESLDRLEITVNVNDGITPTTTDTTQDFCAGDMPTVADIQVNQTGVIWYSSPTGGAPLPDDTPLMDGGVYYASIINGGCESLIRLAVTVNINGNATATISNSDPRTCYGTETVYTTEEGMTDYVWTVDGGIIVEGGTATDNTATVIWLNLGAGNISVSYTDANGCAGTTEGSLDVDVVSCSDLTISKSVNNFNPLIGENVIFTITVTNEGNSTFTDLEVSEQLPSGYDYVDSTVTQGTYNEVSGIWVIPSLGPGESAVLQVVTQVLFGGDYNNIAFIVGSNPIDSQTDNNEAIAWVEPSCLTVYNEFTPNGDGANDTFRIDCIEYYPNNTLSVYNRYGSPVYKTSGYQNDWDGTANQDGTVRRGEKLPVGTYYYVLEVDGAVKTGWLYIMR</sequence>
<feature type="compositionally biased region" description="Acidic residues" evidence="5">
    <location>
        <begin position="425"/>
        <end position="435"/>
    </location>
</feature>
<gene>
    <name evidence="8" type="ORF">ABS768_11205</name>
</gene>
<dbReference type="PANTHER" id="PTHR37467:SF1">
    <property type="entry name" value="EXPORTED CALCIUM-BINDING GLYCOPROTEIN"/>
    <property type="match status" value="1"/>
</dbReference>
<organism evidence="8 9">
    <name type="scientific">Flavobacterium rhizophilum</name>
    <dbReference type="NCBI Taxonomy" id="3163296"/>
    <lineage>
        <taxon>Bacteria</taxon>
        <taxon>Pseudomonadati</taxon>
        <taxon>Bacteroidota</taxon>
        <taxon>Flavobacteriia</taxon>
        <taxon>Flavobacteriales</taxon>
        <taxon>Flavobacteriaceae</taxon>
        <taxon>Flavobacterium</taxon>
    </lineage>
</organism>
<comment type="caution">
    <text evidence="8">The sequence shown here is derived from an EMBL/GenBank/DDBJ whole genome shotgun (WGS) entry which is preliminary data.</text>
</comment>
<evidence type="ECO:0000256" key="4">
    <source>
        <dbReference type="ARBA" id="ARBA00022837"/>
    </source>
</evidence>
<dbReference type="EMBL" id="JBELQB010000007">
    <property type="protein sequence ID" value="MFL9838069.1"/>
    <property type="molecule type" value="Genomic_DNA"/>
</dbReference>
<dbReference type="InterPro" id="IPR047589">
    <property type="entry name" value="DUF11_rpt"/>
</dbReference>
<feature type="domain" description="Ig-like" evidence="7">
    <location>
        <begin position="1184"/>
        <end position="1260"/>
    </location>
</feature>
<reference evidence="8 9" key="1">
    <citation type="submission" date="2024-06" db="EMBL/GenBank/DDBJ databases">
        <authorList>
            <person name="Kaempfer P."/>
            <person name="Viver T."/>
        </authorList>
    </citation>
    <scope>NUCLEOTIDE SEQUENCE [LARGE SCALE GENOMIC DNA]</scope>
    <source>
        <strain evidence="8 9">ST-75</strain>
    </source>
</reference>
<dbReference type="NCBIfam" id="TIGR04131">
    <property type="entry name" value="Bac_Flav_CTERM"/>
    <property type="match status" value="1"/>
</dbReference>
<feature type="domain" description="DUF11" evidence="6">
    <location>
        <begin position="2222"/>
        <end position="2334"/>
    </location>
</feature>
<protein>
    <submittedName>
        <fullName evidence="8">Gliding motility-associated C-terminal domain-containing protein</fullName>
    </submittedName>
</protein>
<evidence type="ECO:0000256" key="1">
    <source>
        <dbReference type="ARBA" id="ARBA00004613"/>
    </source>
</evidence>
<feature type="domain" description="Ig-like" evidence="7">
    <location>
        <begin position="945"/>
        <end position="1021"/>
    </location>
</feature>
<evidence type="ECO:0000259" key="7">
    <source>
        <dbReference type="Pfam" id="PF19081"/>
    </source>
</evidence>
<feature type="compositionally biased region" description="Acidic residues" evidence="5">
    <location>
        <begin position="371"/>
        <end position="384"/>
    </location>
</feature>
<evidence type="ECO:0000313" key="9">
    <source>
        <dbReference type="Proteomes" id="UP001629059"/>
    </source>
</evidence>
<feature type="domain" description="Ig-like" evidence="7">
    <location>
        <begin position="1025"/>
        <end position="1100"/>
    </location>
</feature>
<dbReference type="Pfam" id="PF13585">
    <property type="entry name" value="CHU_C"/>
    <property type="match status" value="1"/>
</dbReference>
<evidence type="ECO:0000256" key="5">
    <source>
        <dbReference type="SAM" id="MobiDB-lite"/>
    </source>
</evidence>
<keyword evidence="9" id="KW-1185">Reference proteome</keyword>
<dbReference type="NCBIfam" id="TIGR01451">
    <property type="entry name" value="B_ant_repeat"/>
    <property type="match status" value="1"/>
</dbReference>
<keyword evidence="4" id="KW-0106">Calcium</keyword>
<feature type="domain" description="Ig-like" evidence="7">
    <location>
        <begin position="1104"/>
        <end position="1180"/>
    </location>
</feature>
<evidence type="ECO:0000256" key="3">
    <source>
        <dbReference type="ARBA" id="ARBA00022729"/>
    </source>
</evidence>
<accession>A0ABW8YDL0</accession>
<dbReference type="Pfam" id="PF19081">
    <property type="entry name" value="Ig_7"/>
    <property type="match status" value="13"/>
</dbReference>
<feature type="region of interest" description="Disordered" evidence="5">
    <location>
        <begin position="212"/>
        <end position="453"/>
    </location>
</feature>
<feature type="domain" description="Ig-like" evidence="7">
    <location>
        <begin position="1662"/>
        <end position="1737"/>
    </location>
</feature>
<dbReference type="Pfam" id="PF01345">
    <property type="entry name" value="DUF11"/>
    <property type="match status" value="1"/>
</dbReference>
<dbReference type="PANTHER" id="PTHR37467">
    <property type="entry name" value="EXPORTED CALCIUM-BINDING GLYCOPROTEIN-RELATED"/>
    <property type="match status" value="1"/>
</dbReference>
<feature type="domain" description="Ig-like" evidence="7">
    <location>
        <begin position="1503"/>
        <end position="1578"/>
    </location>
</feature>
<feature type="domain" description="Ig-like" evidence="7">
    <location>
        <begin position="866"/>
        <end position="941"/>
    </location>
</feature>
<feature type="compositionally biased region" description="Low complexity" evidence="5">
    <location>
        <begin position="224"/>
        <end position="233"/>
    </location>
</feature>
<dbReference type="InterPro" id="IPR001434">
    <property type="entry name" value="OmcB-like_DUF11"/>
</dbReference>
<feature type="domain" description="Ig-like" evidence="7">
    <location>
        <begin position="1900"/>
        <end position="1976"/>
    </location>
</feature>
<feature type="domain" description="Ig-like" evidence="7">
    <location>
        <begin position="1741"/>
        <end position="1816"/>
    </location>
</feature>
<feature type="domain" description="Ig-like" evidence="7">
    <location>
        <begin position="626"/>
        <end position="702"/>
    </location>
</feature>
<keyword evidence="2" id="KW-0964">Secreted</keyword>
<feature type="domain" description="Ig-like" evidence="7">
    <location>
        <begin position="1264"/>
        <end position="1340"/>
    </location>
</feature>
<feature type="compositionally biased region" description="Polar residues" evidence="5">
    <location>
        <begin position="298"/>
        <end position="307"/>
    </location>
</feature>
<evidence type="ECO:0000313" key="8">
    <source>
        <dbReference type="EMBL" id="MFL9838069.1"/>
    </source>
</evidence>
<proteinExistence type="predicted"/>
<feature type="domain" description="Ig-like" evidence="7">
    <location>
        <begin position="1821"/>
        <end position="1895"/>
    </location>
</feature>